<name>A0AAD4H5Y7_9FUNG</name>
<evidence type="ECO:0000313" key="2">
    <source>
        <dbReference type="Proteomes" id="UP001194580"/>
    </source>
</evidence>
<proteinExistence type="predicted"/>
<keyword evidence="2" id="KW-1185">Reference proteome</keyword>
<dbReference type="Proteomes" id="UP001194580">
    <property type="component" value="Unassembled WGS sequence"/>
</dbReference>
<dbReference type="InterPro" id="IPR032675">
    <property type="entry name" value="LRR_dom_sf"/>
</dbReference>
<accession>A0AAD4H5Y7</accession>
<comment type="caution">
    <text evidence="1">The sequence shown here is derived from an EMBL/GenBank/DDBJ whole genome shotgun (WGS) entry which is preliminary data.</text>
</comment>
<dbReference type="AlphaFoldDB" id="A0AAD4H5Y7"/>
<protein>
    <recommendedName>
        <fullName evidence="3">F-box domain-containing protein</fullName>
    </recommendedName>
</protein>
<dbReference type="Gene3D" id="3.80.10.10">
    <property type="entry name" value="Ribonuclease Inhibitor"/>
    <property type="match status" value="1"/>
</dbReference>
<evidence type="ECO:0000313" key="1">
    <source>
        <dbReference type="EMBL" id="KAG0275123.1"/>
    </source>
</evidence>
<evidence type="ECO:0008006" key="3">
    <source>
        <dbReference type="Google" id="ProtNLM"/>
    </source>
</evidence>
<dbReference type="EMBL" id="JAAAIL010000520">
    <property type="protein sequence ID" value="KAG0275123.1"/>
    <property type="molecule type" value="Genomic_DNA"/>
</dbReference>
<sequence>MNDTLSTNPFVIPELRSRLARFVTPKDALPCILVSKSWAATFLYLRWHTIDFKRCQDTSTPCTRLSSFQLIRVVLNANNVSHVSWLSLNKVVRLQELSLHISSNSVQQRAYCFDLIAKNSSSVKLLEITGDIRRGIIDPLLLFNSTVIPASVLVPHIYVAPSTTSLTASNSRLRYLKLQGVSMLRDDFSTLLEGSPLLEHITMHEAIFIGKPSRPFKHPNLRMINVDLSIVFQPDTNDSTRTHKSLLEHFPNLKSWCLCGLERESLIQTTQIKQDIAKRCKRLNALYLHGLPSPNTAKVCRSVFSNLSVISFCYAQISADLVMAIIAHQDTLTMLCSQHYSSHERQHVTPMMDHFQEQGLQVQLIPLYCERLSRFMLPEHEMNMDLAEKTPWKCTDLEELRIRIKDLDTTDSIETAIQMLESMWSMPGCIPDTVDQSIEARAARFLFKFKRLRKLLACNLVSKAEVASFLFFRWQTVNFKASSLQYSQLIRAVYSVPNIAKVCWNVFSDPITILLHLCDYLRRAPCEDHCRSPGLVGRS</sequence>
<reference evidence="1" key="1">
    <citation type="journal article" date="2020" name="Fungal Divers.">
        <title>Resolving the Mortierellaceae phylogeny through synthesis of multi-gene phylogenetics and phylogenomics.</title>
        <authorList>
            <person name="Vandepol N."/>
            <person name="Liber J."/>
            <person name="Desiro A."/>
            <person name="Na H."/>
            <person name="Kennedy M."/>
            <person name="Barry K."/>
            <person name="Grigoriev I.V."/>
            <person name="Miller A.N."/>
            <person name="O'Donnell K."/>
            <person name="Stajich J.E."/>
            <person name="Bonito G."/>
        </authorList>
    </citation>
    <scope>NUCLEOTIDE SEQUENCE</scope>
    <source>
        <strain evidence="1">NRRL 28262</strain>
    </source>
</reference>
<gene>
    <name evidence="1" type="ORF">BGZ95_009168</name>
</gene>
<organism evidence="1 2">
    <name type="scientific">Linnemannia exigua</name>
    <dbReference type="NCBI Taxonomy" id="604196"/>
    <lineage>
        <taxon>Eukaryota</taxon>
        <taxon>Fungi</taxon>
        <taxon>Fungi incertae sedis</taxon>
        <taxon>Mucoromycota</taxon>
        <taxon>Mortierellomycotina</taxon>
        <taxon>Mortierellomycetes</taxon>
        <taxon>Mortierellales</taxon>
        <taxon>Mortierellaceae</taxon>
        <taxon>Linnemannia</taxon>
    </lineage>
</organism>